<name>A0A2M6NTA6_9BACT</name>
<accession>A0A2M6NTA6</accession>
<dbReference type="AlphaFoldDB" id="A0A2M6NTA6"/>
<gene>
    <name evidence="1" type="ORF">COU42_00740</name>
</gene>
<dbReference type="Proteomes" id="UP000228756">
    <property type="component" value="Unassembled WGS sequence"/>
</dbReference>
<sequence>MSIGDLLAKYNLKYEDLNINERETLQGWLENLASKEITLDRVKDYIREMISGVETELSECDLNRKKDIFLKSRLRNYLLLLAFLESPEKAKQALEKQLKNIKK</sequence>
<evidence type="ECO:0000313" key="2">
    <source>
        <dbReference type="Proteomes" id="UP000228756"/>
    </source>
</evidence>
<reference evidence="2" key="1">
    <citation type="submission" date="2017-09" db="EMBL/GenBank/DDBJ databases">
        <title>Depth-based differentiation of microbial function through sediment-hosted aquifers and enrichment of novel symbionts in the deep terrestrial subsurface.</title>
        <authorList>
            <person name="Probst A.J."/>
            <person name="Ladd B."/>
            <person name="Jarett J.K."/>
            <person name="Geller-Mcgrath D.E."/>
            <person name="Sieber C.M.K."/>
            <person name="Emerson J.B."/>
            <person name="Anantharaman K."/>
            <person name="Thomas B.C."/>
            <person name="Malmstrom R."/>
            <person name="Stieglmeier M."/>
            <person name="Klingl A."/>
            <person name="Woyke T."/>
            <person name="Ryan C.M."/>
            <person name="Banfield J.F."/>
        </authorList>
    </citation>
    <scope>NUCLEOTIDE SEQUENCE [LARGE SCALE GENOMIC DNA]</scope>
</reference>
<evidence type="ECO:0000313" key="1">
    <source>
        <dbReference type="EMBL" id="PIR72598.1"/>
    </source>
</evidence>
<comment type="caution">
    <text evidence="1">The sequence shown here is derived from an EMBL/GenBank/DDBJ whole genome shotgun (WGS) entry which is preliminary data.</text>
</comment>
<proteinExistence type="predicted"/>
<dbReference type="EMBL" id="PFCJ01000008">
    <property type="protein sequence ID" value="PIR72598.1"/>
    <property type="molecule type" value="Genomic_DNA"/>
</dbReference>
<protein>
    <submittedName>
        <fullName evidence="1">Uncharacterized protein</fullName>
    </submittedName>
</protein>
<organism evidence="1 2">
    <name type="scientific">Candidatus Nealsonbacteria bacterium CG10_big_fil_rev_8_21_14_0_10_36_24</name>
    <dbReference type="NCBI Taxonomy" id="1974710"/>
    <lineage>
        <taxon>Bacteria</taxon>
        <taxon>Candidatus Nealsoniibacteriota</taxon>
    </lineage>
</organism>